<organism evidence="2 3">
    <name type="scientific">Corynebacterium resistens (strain DSM 45100 / JCM 12819 / GTC 2026 / SICGH 158)</name>
    <dbReference type="NCBI Taxonomy" id="662755"/>
    <lineage>
        <taxon>Bacteria</taxon>
        <taxon>Bacillati</taxon>
        <taxon>Actinomycetota</taxon>
        <taxon>Actinomycetes</taxon>
        <taxon>Mycobacteriales</taxon>
        <taxon>Corynebacteriaceae</taxon>
        <taxon>Corynebacterium</taxon>
    </lineage>
</organism>
<dbReference type="AlphaFoldDB" id="F8DZ03"/>
<dbReference type="Proteomes" id="UP000000492">
    <property type="component" value="Chromosome"/>
</dbReference>
<dbReference type="KEGG" id="crd:CRES_0583"/>
<sequence>MNKLSLEAIEEMYEDNPHLVVGDTEAIVDLSEILMDEPIIWVTKNEAVELIRDKSLGKNPPLILAPSFGMSETDLLELSAQVRCLRIAVVSKDDWELVMPCLTHLELAGLEVKNRVVVIELQDRAGDPRAARTDEATELVRLGDGILRTVELEHRINEESLALQAEPPASAQPTGWPPSSSGAANRTMVKQYLIEKIPSKLKKNIKRWPAPIKRLIFSIWARF</sequence>
<reference evidence="2 3" key="1">
    <citation type="journal article" date="2012" name="BMC Genomics">
        <title>Complete genome sequence, lifestyle, and multi-drug resistance of the human pathogen Corynebacterium resistens DSM 45100 isolated from blood samples of a leukemia patient.</title>
        <authorList>
            <person name="Schroder J."/>
            <person name="Maus I."/>
            <person name="Meyer K."/>
            <person name="Wordemann S."/>
            <person name="Blom J."/>
            <person name="Jaenicke S."/>
            <person name="Schneider J."/>
            <person name="Trost E."/>
            <person name="Tauch A."/>
        </authorList>
    </citation>
    <scope>NUCLEOTIDE SEQUENCE [LARGE SCALE GENOMIC DNA]</scope>
    <source>
        <strain evidence="3">DSM 45100 / JCM 12819 / CCUG 50093 / GTC 2026 / SICGH 158</strain>
    </source>
</reference>
<dbReference type="RefSeq" id="WP_013887969.1">
    <property type="nucleotide sequence ID" value="NC_015673.1"/>
</dbReference>
<gene>
    <name evidence="2" type="ordered locus">CRES_0583</name>
</gene>
<dbReference type="STRING" id="662755.CRES_0583"/>
<dbReference type="HOGENOM" id="CLU_1238517_0_0_11"/>
<dbReference type="EMBL" id="CP002857">
    <property type="protein sequence ID" value="AEI08944.1"/>
    <property type="molecule type" value="Genomic_DNA"/>
</dbReference>
<protein>
    <submittedName>
        <fullName evidence="2">Uncharacterized protein</fullName>
    </submittedName>
</protein>
<dbReference type="OrthoDB" id="3450280at2"/>
<name>F8DZ03_CORRG</name>
<feature type="region of interest" description="Disordered" evidence="1">
    <location>
        <begin position="162"/>
        <end position="183"/>
    </location>
</feature>
<keyword evidence="3" id="KW-1185">Reference proteome</keyword>
<evidence type="ECO:0000256" key="1">
    <source>
        <dbReference type="SAM" id="MobiDB-lite"/>
    </source>
</evidence>
<feature type="compositionally biased region" description="Polar residues" evidence="1">
    <location>
        <begin position="171"/>
        <end position="183"/>
    </location>
</feature>
<accession>F8DZ03</accession>
<evidence type="ECO:0000313" key="2">
    <source>
        <dbReference type="EMBL" id="AEI08944.1"/>
    </source>
</evidence>
<proteinExistence type="predicted"/>
<evidence type="ECO:0000313" key="3">
    <source>
        <dbReference type="Proteomes" id="UP000000492"/>
    </source>
</evidence>